<evidence type="ECO:0000256" key="2">
    <source>
        <dbReference type="ARBA" id="ARBA00008806"/>
    </source>
</evidence>
<sequence length="573" mass="64916">MSLSELYALYKLYAIGFLTNEEAVYILISYVGFCLVALFATRTVLILFSRKIGIYHPDNYRLWPRLPWRSLMIIWNNIRIWFERTFQMGNRATGGFSNALNTLTLLYKPGLVLLGRAFAWGFGLLQPVGIKVQRHLFMYAMTGAGKTTVLITILSTWFNSVFVIDPKAQITNALFEHDWREWFVIDPYGISNAISAFFNAIDCIKTAMERDGKQAAVLWAMRIAQALVITPSGSRTPYFSDTARGFLVGVILHVISHHPEDEHNLPYIRSLLVNGYRVFDPQNGKEETTPEEAQQLLLRAMLNNPAFDGAIAGAAAALANASGETGGNIRSTLLEQTKWLDIPAVRNVLRSTSLPLSDLKTRKDVVFSLTAPVLSIREELAPLCRLLTNMTAYTFEYFRDKNGECLIIVDEMPSQNYNAIFEIILAVLRSYGGIFLGISQNIELMKKIYPTSWATFSGEADAVFWMATNHDDTAAHLSQILGKKSHVEKDNYSGRKTYREVAVMDADQVKRFLSPDSGNLIVTRAGMRALKLKNEPYFKALPVWKYAPDPDHKETFWRRITRRAFDRKQKSID</sequence>
<dbReference type="AlphaFoldDB" id="A0A285C2E4"/>
<dbReference type="OrthoDB" id="8550833at2"/>
<evidence type="ECO:0000256" key="3">
    <source>
        <dbReference type="ARBA" id="ARBA00022475"/>
    </source>
</evidence>
<keyword evidence="5 7" id="KW-1133">Transmembrane helix</keyword>
<dbReference type="Pfam" id="PF02534">
    <property type="entry name" value="T4SS-DNA_transf"/>
    <property type="match status" value="1"/>
</dbReference>
<proteinExistence type="inferred from homology"/>
<dbReference type="EMBL" id="LT907782">
    <property type="protein sequence ID" value="SNX61248.1"/>
    <property type="molecule type" value="Genomic_DNA"/>
</dbReference>
<evidence type="ECO:0000313" key="9">
    <source>
        <dbReference type="Proteomes" id="UP000242498"/>
    </source>
</evidence>
<comment type="subcellular location">
    <subcellularLocation>
        <location evidence="1">Cell membrane</location>
        <topology evidence="1">Multi-pass membrane protein</topology>
    </subcellularLocation>
</comment>
<comment type="similarity">
    <text evidence="2">Belongs to the VirD4/TraG family.</text>
</comment>
<dbReference type="GO" id="GO:0005886">
    <property type="term" value="C:plasma membrane"/>
    <property type="evidence" value="ECO:0007669"/>
    <property type="project" value="UniProtKB-SubCell"/>
</dbReference>
<evidence type="ECO:0000313" key="8">
    <source>
        <dbReference type="EMBL" id="SNX61248.1"/>
    </source>
</evidence>
<dbReference type="PANTHER" id="PTHR37937">
    <property type="entry name" value="CONJUGATIVE TRANSFER: DNA TRANSPORT"/>
    <property type="match status" value="1"/>
</dbReference>
<reference evidence="8 9" key="1">
    <citation type="submission" date="2017-08" db="EMBL/GenBank/DDBJ databases">
        <authorList>
            <person name="de Groot N.N."/>
        </authorList>
    </citation>
    <scope>NUCLEOTIDE SEQUENCE [LARGE SCALE GENOMIC DNA]</scope>
    <source>
        <strain evidence="8 9">Nm15</strain>
    </source>
</reference>
<feature type="transmembrane region" description="Helical" evidence="7">
    <location>
        <begin position="137"/>
        <end position="158"/>
    </location>
</feature>
<organism evidence="8 9">
    <name type="scientific">Nitrosomonas ureae</name>
    <dbReference type="NCBI Taxonomy" id="44577"/>
    <lineage>
        <taxon>Bacteria</taxon>
        <taxon>Pseudomonadati</taxon>
        <taxon>Pseudomonadota</taxon>
        <taxon>Betaproteobacteria</taxon>
        <taxon>Nitrosomonadales</taxon>
        <taxon>Nitrosomonadaceae</taxon>
        <taxon>Nitrosomonas</taxon>
    </lineage>
</organism>
<keyword evidence="3" id="KW-1003">Cell membrane</keyword>
<dbReference type="InterPro" id="IPR051539">
    <property type="entry name" value="T4SS-coupling_protein"/>
</dbReference>
<evidence type="ECO:0000256" key="7">
    <source>
        <dbReference type="SAM" id="Phobius"/>
    </source>
</evidence>
<gene>
    <name evidence="8" type="ORF">SAMN06296273_2699</name>
</gene>
<evidence type="ECO:0000256" key="5">
    <source>
        <dbReference type="ARBA" id="ARBA00022989"/>
    </source>
</evidence>
<accession>A0A285C2E4</accession>
<dbReference type="PANTHER" id="PTHR37937:SF1">
    <property type="entry name" value="CONJUGATIVE TRANSFER: DNA TRANSPORT"/>
    <property type="match status" value="1"/>
</dbReference>
<evidence type="ECO:0000256" key="1">
    <source>
        <dbReference type="ARBA" id="ARBA00004651"/>
    </source>
</evidence>
<protein>
    <submittedName>
        <fullName evidence="8">Type IV secretory pathway, VirD4 component, TraG/TraD family ATPase</fullName>
    </submittedName>
</protein>
<keyword evidence="4 7" id="KW-0812">Transmembrane</keyword>
<evidence type="ECO:0000256" key="4">
    <source>
        <dbReference type="ARBA" id="ARBA00022692"/>
    </source>
</evidence>
<evidence type="ECO:0000256" key="6">
    <source>
        <dbReference type="ARBA" id="ARBA00023136"/>
    </source>
</evidence>
<dbReference type="Gene3D" id="3.40.50.300">
    <property type="entry name" value="P-loop containing nucleotide triphosphate hydrolases"/>
    <property type="match status" value="1"/>
</dbReference>
<dbReference type="InterPro" id="IPR003688">
    <property type="entry name" value="TraG/VirD4"/>
</dbReference>
<dbReference type="InterPro" id="IPR027417">
    <property type="entry name" value="P-loop_NTPase"/>
</dbReference>
<feature type="transmembrane region" description="Helical" evidence="7">
    <location>
        <begin position="23"/>
        <end position="45"/>
    </location>
</feature>
<dbReference type="Proteomes" id="UP000242498">
    <property type="component" value="Chromosome I"/>
</dbReference>
<keyword evidence="6 7" id="KW-0472">Membrane</keyword>
<dbReference type="SUPFAM" id="SSF52540">
    <property type="entry name" value="P-loop containing nucleoside triphosphate hydrolases"/>
    <property type="match status" value="1"/>
</dbReference>
<name>A0A285C2E4_9PROT</name>